<dbReference type="PANTHER" id="PTHR31996">
    <property type="entry name" value="COILED-COIL DOMAIN-CONTAINING PROTEIN 115"/>
    <property type="match status" value="1"/>
</dbReference>
<dbReference type="GO" id="GO:0051082">
    <property type="term" value="F:unfolded protein binding"/>
    <property type="evidence" value="ECO:0007669"/>
    <property type="project" value="TreeGrafter"/>
</dbReference>
<keyword evidence="4" id="KW-1185">Reference proteome</keyword>
<dbReference type="InParanoid" id="A0A200PYM1"/>
<reference evidence="3 4" key="1">
    <citation type="journal article" date="2017" name="Mol. Plant">
        <title>The Genome of Medicinal Plant Macleaya cordata Provides New Insights into Benzylisoquinoline Alkaloids Metabolism.</title>
        <authorList>
            <person name="Liu X."/>
            <person name="Liu Y."/>
            <person name="Huang P."/>
            <person name="Ma Y."/>
            <person name="Qing Z."/>
            <person name="Tang Q."/>
            <person name="Cao H."/>
            <person name="Cheng P."/>
            <person name="Zheng Y."/>
            <person name="Yuan Z."/>
            <person name="Zhou Y."/>
            <person name="Liu J."/>
            <person name="Tang Z."/>
            <person name="Zhuo Y."/>
            <person name="Zhang Y."/>
            <person name="Yu L."/>
            <person name="Huang J."/>
            <person name="Yang P."/>
            <person name="Peng Q."/>
            <person name="Zhang J."/>
            <person name="Jiang W."/>
            <person name="Zhang Z."/>
            <person name="Lin K."/>
            <person name="Ro D.K."/>
            <person name="Chen X."/>
            <person name="Xiong X."/>
            <person name="Shang Y."/>
            <person name="Huang S."/>
            <person name="Zeng J."/>
        </authorList>
    </citation>
    <scope>NUCLEOTIDE SEQUENCE [LARGE SCALE GENOMIC DNA]</scope>
    <source>
        <strain evidence="4">cv. BLH2017</strain>
        <tissue evidence="3">Root</tissue>
    </source>
</reference>
<dbReference type="InterPro" id="IPR040357">
    <property type="entry name" value="Vma22/CCDC115"/>
</dbReference>
<evidence type="ECO:0000313" key="4">
    <source>
        <dbReference type="Proteomes" id="UP000195402"/>
    </source>
</evidence>
<accession>A0A200PYM1</accession>
<proteinExistence type="predicted"/>
<sequence>MGSSRVTSSLFDLKLHPAATTLRVTQLDDGSPLLDPMLKQPHFTLSKWVSSRDEKCSPREIQMDEEELDKKSNSSQLRHRGTSQVEKERSKSLSVFGTLVSPKLRAAQLSFETALDTLVEIANMRSLILSAYTEVKNDVAGTEE</sequence>
<gene>
    <name evidence="3" type="ORF">BVC80_8607g11</name>
</gene>
<name>A0A200PYM1_MACCD</name>
<organism evidence="3 4">
    <name type="scientific">Macleaya cordata</name>
    <name type="common">Five-seeded plume-poppy</name>
    <name type="synonym">Bocconia cordata</name>
    <dbReference type="NCBI Taxonomy" id="56857"/>
    <lineage>
        <taxon>Eukaryota</taxon>
        <taxon>Viridiplantae</taxon>
        <taxon>Streptophyta</taxon>
        <taxon>Embryophyta</taxon>
        <taxon>Tracheophyta</taxon>
        <taxon>Spermatophyta</taxon>
        <taxon>Magnoliopsida</taxon>
        <taxon>Ranunculales</taxon>
        <taxon>Papaveraceae</taxon>
        <taxon>Papaveroideae</taxon>
        <taxon>Macleaya</taxon>
    </lineage>
</organism>
<dbReference type="FunCoup" id="A0A200PYM1">
    <property type="interactions" value="2552"/>
</dbReference>
<dbReference type="AlphaFoldDB" id="A0A200PYM1"/>
<comment type="caution">
    <text evidence="3">The sequence shown here is derived from an EMBL/GenBank/DDBJ whole genome shotgun (WGS) entry which is preliminary data.</text>
</comment>
<dbReference type="PANTHER" id="PTHR31996:SF2">
    <property type="entry name" value="COILED-COIL DOMAIN-CONTAINING PROTEIN 115"/>
    <property type="match status" value="1"/>
</dbReference>
<evidence type="ECO:0000256" key="1">
    <source>
        <dbReference type="ARBA" id="ARBA00093634"/>
    </source>
</evidence>
<dbReference type="Proteomes" id="UP000195402">
    <property type="component" value="Unassembled WGS sequence"/>
</dbReference>
<evidence type="ECO:0000256" key="2">
    <source>
        <dbReference type="SAM" id="MobiDB-lite"/>
    </source>
</evidence>
<dbReference type="OrthoDB" id="408631at2759"/>
<dbReference type="STRING" id="56857.A0A200PYM1"/>
<dbReference type="EMBL" id="MVGT01003739">
    <property type="protein sequence ID" value="OVA03291.1"/>
    <property type="molecule type" value="Genomic_DNA"/>
</dbReference>
<feature type="region of interest" description="Disordered" evidence="2">
    <location>
        <begin position="49"/>
        <end position="90"/>
    </location>
</feature>
<protein>
    <recommendedName>
        <fullName evidence="1">Vacuolar ATPase assembly protein VMA22</fullName>
    </recommendedName>
</protein>
<dbReference type="GO" id="GO:0070072">
    <property type="term" value="P:vacuolar proton-transporting V-type ATPase complex assembly"/>
    <property type="evidence" value="ECO:0007669"/>
    <property type="project" value="InterPro"/>
</dbReference>
<evidence type="ECO:0000313" key="3">
    <source>
        <dbReference type="EMBL" id="OVA03291.1"/>
    </source>
</evidence>
<feature type="compositionally biased region" description="Basic and acidic residues" evidence="2">
    <location>
        <begin position="50"/>
        <end position="72"/>
    </location>
</feature>
<dbReference type="OMA" id="EIEICEG"/>